<feature type="transmembrane region" description="Helical" evidence="1">
    <location>
        <begin position="25"/>
        <end position="48"/>
    </location>
</feature>
<keyword evidence="1" id="KW-0472">Membrane</keyword>
<accession>A0A543I629</accession>
<evidence type="ECO:0000256" key="1">
    <source>
        <dbReference type="SAM" id="Phobius"/>
    </source>
</evidence>
<dbReference type="Proteomes" id="UP000318331">
    <property type="component" value="Unassembled WGS sequence"/>
</dbReference>
<feature type="transmembrane region" description="Helical" evidence="1">
    <location>
        <begin position="185"/>
        <end position="208"/>
    </location>
</feature>
<name>A0A543I629_9MICO</name>
<gene>
    <name evidence="2" type="ORF">FB466_0845</name>
</gene>
<feature type="transmembrane region" description="Helical" evidence="1">
    <location>
        <begin position="143"/>
        <end position="164"/>
    </location>
</feature>
<feature type="transmembrane region" description="Helical" evidence="1">
    <location>
        <begin position="220"/>
        <end position="240"/>
    </location>
</feature>
<organism evidence="2 3">
    <name type="scientific">Klugiella xanthotipulae</name>
    <dbReference type="NCBI Taxonomy" id="244735"/>
    <lineage>
        <taxon>Bacteria</taxon>
        <taxon>Bacillati</taxon>
        <taxon>Actinomycetota</taxon>
        <taxon>Actinomycetes</taxon>
        <taxon>Micrococcales</taxon>
        <taxon>Microbacteriaceae</taxon>
        <taxon>Klugiella</taxon>
    </lineage>
</organism>
<keyword evidence="1" id="KW-1133">Transmembrane helix</keyword>
<evidence type="ECO:0000313" key="3">
    <source>
        <dbReference type="Proteomes" id="UP000318331"/>
    </source>
</evidence>
<proteinExistence type="predicted"/>
<keyword evidence="1" id="KW-0812">Transmembrane</keyword>
<dbReference type="InterPro" id="IPR009339">
    <property type="entry name" value="DUF998"/>
</dbReference>
<reference evidence="2 3" key="1">
    <citation type="submission" date="2019-06" db="EMBL/GenBank/DDBJ databases">
        <title>Sequencing the genomes of 1000 actinobacteria strains.</title>
        <authorList>
            <person name="Klenk H.-P."/>
        </authorList>
    </citation>
    <scope>NUCLEOTIDE SEQUENCE [LARGE SCALE GENOMIC DNA]</scope>
    <source>
        <strain evidence="2 3">DSM 18031</strain>
    </source>
</reference>
<feature type="transmembrane region" description="Helical" evidence="1">
    <location>
        <begin position="86"/>
        <end position="108"/>
    </location>
</feature>
<dbReference type="AlphaFoldDB" id="A0A543I629"/>
<evidence type="ECO:0000313" key="2">
    <source>
        <dbReference type="EMBL" id="TQM66024.1"/>
    </source>
</evidence>
<feature type="transmembrane region" description="Helical" evidence="1">
    <location>
        <begin position="120"/>
        <end position="137"/>
    </location>
</feature>
<dbReference type="OrthoDB" id="2294590at2"/>
<protein>
    <submittedName>
        <fullName evidence="2">Putative membrane protein</fullName>
    </submittedName>
</protein>
<sequence length="272" mass="28970">MPHPVADPTPPPHPRRWHRRLSRHTMGCLAWLLQLQFLVVNVIAQLAWPHDTAPYSLMSNAVSDLAAVSCGTVAGSGVYICSPLHVLMNVSLVTNGILMLVGALSFGVGHLTETTRLTTARALLALAGAGTVIVGLAPEDVALVPHVVGAGMMMVLGNLGFLLLGLLMRGDDWQLRVGRTRLGSIVTFFGVAGVVGTVALASILLSGYDGRYLGGGAVERVSIFSLVFGEIVAGFVALTLGPWRQRRRHHSALGYRRPNEVHDTDEQPAHTA</sequence>
<dbReference type="RefSeq" id="WP_141916068.1">
    <property type="nucleotide sequence ID" value="NZ_BAAAYS010000009.1"/>
</dbReference>
<dbReference type="EMBL" id="VFPN01000001">
    <property type="protein sequence ID" value="TQM66024.1"/>
    <property type="molecule type" value="Genomic_DNA"/>
</dbReference>
<dbReference type="Pfam" id="PF06197">
    <property type="entry name" value="DUF998"/>
    <property type="match status" value="1"/>
</dbReference>
<keyword evidence="3" id="KW-1185">Reference proteome</keyword>
<comment type="caution">
    <text evidence="2">The sequence shown here is derived from an EMBL/GenBank/DDBJ whole genome shotgun (WGS) entry which is preliminary data.</text>
</comment>